<dbReference type="PANTHER" id="PTHR11977">
    <property type="entry name" value="VILLIN"/>
    <property type="match status" value="1"/>
</dbReference>
<keyword evidence="2" id="KW-0732">Signal</keyword>
<dbReference type="Gene3D" id="1.10.950.10">
    <property type="entry name" value="Villin headpiece domain"/>
    <property type="match status" value="1"/>
</dbReference>
<dbReference type="STRING" id="9713.A0A2U3Z2C5"/>
<dbReference type="GO" id="GO:0008154">
    <property type="term" value="P:actin polymerization or depolymerization"/>
    <property type="evidence" value="ECO:0007669"/>
    <property type="project" value="TreeGrafter"/>
</dbReference>
<keyword evidence="4" id="KW-1185">Reference proteome</keyword>
<dbReference type="RefSeq" id="XP_006750136.2">
    <property type="nucleotide sequence ID" value="XM_006750073.2"/>
</dbReference>
<accession>A0A2U3Z2C5</accession>
<dbReference type="Proteomes" id="UP000245341">
    <property type="component" value="Unplaced"/>
</dbReference>
<feature type="domain" description="HP" evidence="3">
    <location>
        <begin position="193"/>
        <end position="259"/>
    </location>
</feature>
<dbReference type="InterPro" id="IPR029006">
    <property type="entry name" value="ADF-H/Gelsolin-like_dom_sf"/>
</dbReference>
<dbReference type="GO" id="GO:0005737">
    <property type="term" value="C:cytoplasm"/>
    <property type="evidence" value="ECO:0007669"/>
    <property type="project" value="TreeGrafter"/>
</dbReference>
<dbReference type="OrthoDB" id="6375767at2759"/>
<dbReference type="GO" id="GO:0005546">
    <property type="term" value="F:phosphatidylinositol-4,5-bisphosphate binding"/>
    <property type="evidence" value="ECO:0007669"/>
    <property type="project" value="TreeGrafter"/>
</dbReference>
<evidence type="ECO:0000256" key="2">
    <source>
        <dbReference type="SAM" id="SignalP"/>
    </source>
</evidence>
<proteinExistence type="predicted"/>
<evidence type="ECO:0000313" key="4">
    <source>
        <dbReference type="Proteomes" id="UP000245341"/>
    </source>
</evidence>
<dbReference type="KEGG" id="lww:102738856"/>
<dbReference type="PROSITE" id="PS51089">
    <property type="entry name" value="HP"/>
    <property type="match status" value="1"/>
</dbReference>
<gene>
    <name evidence="5" type="primary">LOC102738856</name>
</gene>
<dbReference type="PANTHER" id="PTHR11977:SF30">
    <property type="entry name" value="VILLIN-LIKE PROTEIN"/>
    <property type="match status" value="1"/>
</dbReference>
<dbReference type="SUPFAM" id="SSF47050">
    <property type="entry name" value="VHP, Villin headpiece domain"/>
    <property type="match status" value="1"/>
</dbReference>
<feature type="region of interest" description="Disordered" evidence="1">
    <location>
        <begin position="146"/>
        <end position="199"/>
    </location>
</feature>
<dbReference type="Pfam" id="PF02209">
    <property type="entry name" value="VHP"/>
    <property type="match status" value="1"/>
</dbReference>
<evidence type="ECO:0000259" key="3">
    <source>
        <dbReference type="PROSITE" id="PS51089"/>
    </source>
</evidence>
<dbReference type="GO" id="GO:0051016">
    <property type="term" value="P:barbed-end actin filament capping"/>
    <property type="evidence" value="ECO:0007669"/>
    <property type="project" value="TreeGrafter"/>
</dbReference>
<feature type="chain" id="PRO_5028950423" evidence="2">
    <location>
        <begin position="23"/>
        <end position="259"/>
    </location>
</feature>
<reference evidence="5" key="1">
    <citation type="submission" date="2025-08" db="UniProtKB">
        <authorList>
            <consortium name="RefSeq"/>
        </authorList>
    </citation>
    <scope>IDENTIFICATION</scope>
    <source>
        <tissue evidence="5">Liver</tissue>
    </source>
</reference>
<dbReference type="SMART" id="SM00262">
    <property type="entry name" value="GEL"/>
    <property type="match status" value="1"/>
</dbReference>
<name>A0A2U3Z2C5_LEPWE</name>
<evidence type="ECO:0000256" key="1">
    <source>
        <dbReference type="SAM" id="MobiDB-lite"/>
    </source>
</evidence>
<dbReference type="SMART" id="SM00153">
    <property type="entry name" value="VHP"/>
    <property type="match status" value="1"/>
</dbReference>
<dbReference type="InterPro" id="IPR003128">
    <property type="entry name" value="Villin_headpiece"/>
</dbReference>
<organism evidence="4 5">
    <name type="scientific">Leptonychotes weddellii</name>
    <name type="common">Weddell seal</name>
    <name type="synonym">Otaria weddellii</name>
    <dbReference type="NCBI Taxonomy" id="9713"/>
    <lineage>
        <taxon>Eukaryota</taxon>
        <taxon>Metazoa</taxon>
        <taxon>Chordata</taxon>
        <taxon>Craniata</taxon>
        <taxon>Vertebrata</taxon>
        <taxon>Euteleostomi</taxon>
        <taxon>Mammalia</taxon>
        <taxon>Eutheria</taxon>
        <taxon>Laurasiatheria</taxon>
        <taxon>Carnivora</taxon>
        <taxon>Caniformia</taxon>
        <taxon>Pinnipedia</taxon>
        <taxon>Phocidae</taxon>
        <taxon>Monachinae</taxon>
        <taxon>Lobodontini</taxon>
        <taxon>Leptonychotes</taxon>
    </lineage>
</organism>
<dbReference type="GO" id="GO:0051014">
    <property type="term" value="P:actin filament severing"/>
    <property type="evidence" value="ECO:0007669"/>
    <property type="project" value="TreeGrafter"/>
</dbReference>
<dbReference type="SUPFAM" id="SSF55753">
    <property type="entry name" value="Actin depolymerizing proteins"/>
    <property type="match status" value="1"/>
</dbReference>
<dbReference type="Gene3D" id="3.40.20.10">
    <property type="entry name" value="Severin"/>
    <property type="match status" value="1"/>
</dbReference>
<dbReference type="GO" id="GO:0015629">
    <property type="term" value="C:actin cytoskeleton"/>
    <property type="evidence" value="ECO:0007669"/>
    <property type="project" value="TreeGrafter"/>
</dbReference>
<evidence type="ECO:0000313" key="5">
    <source>
        <dbReference type="RefSeq" id="XP_006750136.2"/>
    </source>
</evidence>
<feature type="compositionally biased region" description="Polar residues" evidence="1">
    <location>
        <begin position="184"/>
        <end position="198"/>
    </location>
</feature>
<dbReference type="InterPro" id="IPR036886">
    <property type="entry name" value="Villin_headpiece_dom_sf"/>
</dbReference>
<dbReference type="AlphaFoldDB" id="A0A2U3Z2C5"/>
<sequence length="259" mass="28408">MGVWVVWRPACLVCLAGWDVCGIVRPFNRWGWEGSGQLWAAPPLAQGQAPSVAQIFLWLGEAASEWKEAVAWGREYLKTHPAARSPATPIVVIKQGHEPPTFTGWFLTWDPYKWTNNQSYEEAVDGSLGAKPAIVITAELDNLQLSRGPSNGSAGPLTPRALEGSQEGSGNELQLGPKAGGTSTGSFHSSPRPTTSGSLPREQLMHQAAEDLPEGVDPAHKEFYLSDSDFQDIFGKSKEEFYSMAKWRQQQEKKQLGLF</sequence>
<feature type="signal peptide" evidence="2">
    <location>
        <begin position="1"/>
        <end position="22"/>
    </location>
</feature>
<protein>
    <submittedName>
        <fullName evidence="5">Villin-like protein</fullName>
    </submittedName>
</protein>
<dbReference type="GO" id="GO:0051015">
    <property type="term" value="F:actin filament binding"/>
    <property type="evidence" value="ECO:0007669"/>
    <property type="project" value="InterPro"/>
</dbReference>
<dbReference type="GeneID" id="102738856"/>
<dbReference type="InterPro" id="IPR007122">
    <property type="entry name" value="Villin/Gelsolin"/>
</dbReference>